<dbReference type="CDD" id="cd02966">
    <property type="entry name" value="TlpA_like_family"/>
    <property type="match status" value="1"/>
</dbReference>
<dbReference type="EMBL" id="JAHLPM010000011">
    <property type="protein sequence ID" value="MBU5438978.1"/>
    <property type="molecule type" value="Genomic_DNA"/>
</dbReference>
<dbReference type="RefSeq" id="WP_216520543.1">
    <property type="nucleotide sequence ID" value="NZ_JAHLPM010000011.1"/>
</dbReference>
<keyword evidence="4" id="KW-1185">Reference proteome</keyword>
<feature type="domain" description="Thioredoxin" evidence="2">
    <location>
        <begin position="49"/>
        <end position="198"/>
    </location>
</feature>
<dbReference type="InterPro" id="IPR050553">
    <property type="entry name" value="Thioredoxin_ResA/DsbE_sf"/>
</dbReference>
<dbReference type="PROSITE" id="PS51257">
    <property type="entry name" value="PROKAR_LIPOPROTEIN"/>
    <property type="match status" value="1"/>
</dbReference>
<feature type="signal peptide" evidence="1">
    <location>
        <begin position="1"/>
        <end position="20"/>
    </location>
</feature>
<proteinExistence type="predicted"/>
<dbReference type="PROSITE" id="PS51352">
    <property type="entry name" value="THIOREDOXIN_2"/>
    <property type="match status" value="1"/>
</dbReference>
<organism evidence="3 4">
    <name type="scientific">Tissierella simiarum</name>
    <dbReference type="NCBI Taxonomy" id="2841534"/>
    <lineage>
        <taxon>Bacteria</taxon>
        <taxon>Bacillati</taxon>
        <taxon>Bacillota</taxon>
        <taxon>Tissierellia</taxon>
        <taxon>Tissierellales</taxon>
        <taxon>Tissierellaceae</taxon>
        <taxon>Tissierella</taxon>
    </lineage>
</organism>
<dbReference type="PANTHER" id="PTHR42852">
    <property type="entry name" value="THIOL:DISULFIDE INTERCHANGE PROTEIN DSBE"/>
    <property type="match status" value="1"/>
</dbReference>
<protein>
    <submittedName>
        <fullName evidence="3">TlpA family protein disulfide reductase</fullName>
    </submittedName>
</protein>
<evidence type="ECO:0000313" key="3">
    <source>
        <dbReference type="EMBL" id="MBU5438978.1"/>
    </source>
</evidence>
<dbReference type="InterPro" id="IPR000866">
    <property type="entry name" value="AhpC/TSA"/>
</dbReference>
<evidence type="ECO:0000313" key="4">
    <source>
        <dbReference type="Proteomes" id="UP000749471"/>
    </source>
</evidence>
<evidence type="ECO:0000259" key="2">
    <source>
        <dbReference type="PROSITE" id="PS51352"/>
    </source>
</evidence>
<dbReference type="PROSITE" id="PS00194">
    <property type="entry name" value="THIOREDOXIN_1"/>
    <property type="match status" value="1"/>
</dbReference>
<dbReference type="Pfam" id="PF00578">
    <property type="entry name" value="AhpC-TSA"/>
    <property type="match status" value="1"/>
</dbReference>
<reference evidence="3 4" key="1">
    <citation type="submission" date="2021-06" db="EMBL/GenBank/DDBJ databases">
        <authorList>
            <person name="Sun Q."/>
            <person name="Li D."/>
        </authorList>
    </citation>
    <scope>NUCLEOTIDE SEQUENCE [LARGE SCALE GENOMIC DNA]</scope>
    <source>
        <strain evidence="3 4">MSJ-40</strain>
    </source>
</reference>
<dbReference type="InterPro" id="IPR013766">
    <property type="entry name" value="Thioredoxin_domain"/>
</dbReference>
<evidence type="ECO:0000256" key="1">
    <source>
        <dbReference type="SAM" id="SignalP"/>
    </source>
</evidence>
<comment type="caution">
    <text evidence="3">The sequence shown here is derived from an EMBL/GenBank/DDBJ whole genome shotgun (WGS) entry which is preliminary data.</text>
</comment>
<sequence>MNKNIRFLMVAILVMTLAITGCTSKKNSEDLDTSKNDDLVIENEGNTEEVLEVKLPEFNLKDVEGNEVSSEIFNDYEMTIVSFWQSTCGPCMEELEALNVIYDEYKDKGVNVVGIALDDVETMGDKGVKKVIEILDLKFTNVIADEEYAIQLMDYITGTPTAFMVGKNGELLMDPKVGSVGKDNDIEEFKKIVEEIIQK</sequence>
<dbReference type="Proteomes" id="UP000749471">
    <property type="component" value="Unassembled WGS sequence"/>
</dbReference>
<accession>A0ABS6E7T5</accession>
<keyword evidence="1" id="KW-0732">Signal</keyword>
<dbReference type="PANTHER" id="PTHR42852:SF13">
    <property type="entry name" value="PROTEIN DIPZ"/>
    <property type="match status" value="1"/>
</dbReference>
<name>A0ABS6E7T5_9FIRM</name>
<feature type="chain" id="PRO_5047016241" evidence="1">
    <location>
        <begin position="21"/>
        <end position="199"/>
    </location>
</feature>
<dbReference type="InterPro" id="IPR017937">
    <property type="entry name" value="Thioredoxin_CS"/>
</dbReference>
<gene>
    <name evidence="3" type="ORF">KQI42_13200</name>
</gene>